<dbReference type="GO" id="GO:0032993">
    <property type="term" value="C:protein-DNA complex"/>
    <property type="evidence" value="ECO:0007669"/>
    <property type="project" value="TreeGrafter"/>
</dbReference>
<gene>
    <name evidence="4" type="ORF">LEA_11062</name>
</gene>
<dbReference type="AlphaFoldDB" id="K1TBW9"/>
<evidence type="ECO:0000313" key="4">
    <source>
        <dbReference type="EMBL" id="EKC63985.1"/>
    </source>
</evidence>
<dbReference type="InterPro" id="IPR001867">
    <property type="entry name" value="OmpR/PhoB-type_DNA-bd"/>
</dbReference>
<dbReference type="InterPro" id="IPR011006">
    <property type="entry name" value="CheY-like_superfamily"/>
</dbReference>
<dbReference type="InterPro" id="IPR016032">
    <property type="entry name" value="Sig_transdc_resp-reg_C-effctor"/>
</dbReference>
<sequence>QLVLLDIKLPFYDGYYWCGEIRKLSKVPVIFLSSASDNMNVVMAMNMGGDDFIAKPFDLSVLTAKINAVLRRAYSFSGNSDLISHGSVILDISSAVVTNGDKKAELTKNELRILRTLMENAGRIISRDTLMQRLWETDCFIDENTLTVNVSRLRKKLENIGLENYITTKVGMGYMIV</sequence>
<feature type="domain" description="OmpR/PhoB-type" evidence="3">
    <location>
        <begin position="80"/>
        <end position="177"/>
    </location>
</feature>
<dbReference type="Gene3D" id="3.40.50.2300">
    <property type="match status" value="1"/>
</dbReference>
<dbReference type="PANTHER" id="PTHR48111">
    <property type="entry name" value="REGULATOR OF RPOS"/>
    <property type="match status" value="1"/>
</dbReference>
<reference evidence="4" key="1">
    <citation type="journal article" date="2013" name="Environ. Microbiol.">
        <title>Microbiota from the distal guts of lean and obese adolescents exhibit partial functional redundancy besides clear differences in community structure.</title>
        <authorList>
            <person name="Ferrer M."/>
            <person name="Ruiz A."/>
            <person name="Lanza F."/>
            <person name="Haange S.B."/>
            <person name="Oberbach A."/>
            <person name="Till H."/>
            <person name="Bargiela R."/>
            <person name="Campoy C."/>
            <person name="Segura M.T."/>
            <person name="Richter M."/>
            <person name="von Bergen M."/>
            <person name="Seifert J."/>
            <person name="Suarez A."/>
        </authorList>
    </citation>
    <scope>NUCLEOTIDE SEQUENCE</scope>
</reference>
<evidence type="ECO:0000259" key="2">
    <source>
        <dbReference type="PROSITE" id="PS50110"/>
    </source>
</evidence>
<evidence type="ECO:0000256" key="1">
    <source>
        <dbReference type="ARBA" id="ARBA00023125"/>
    </source>
</evidence>
<dbReference type="GO" id="GO:0006355">
    <property type="term" value="P:regulation of DNA-templated transcription"/>
    <property type="evidence" value="ECO:0007669"/>
    <property type="project" value="InterPro"/>
</dbReference>
<dbReference type="SUPFAM" id="SSF46894">
    <property type="entry name" value="C-terminal effector domain of the bipartite response regulators"/>
    <property type="match status" value="1"/>
</dbReference>
<feature type="non-terminal residue" evidence="4">
    <location>
        <position position="1"/>
    </location>
</feature>
<dbReference type="Pfam" id="PF00072">
    <property type="entry name" value="Response_reg"/>
    <property type="match status" value="1"/>
</dbReference>
<dbReference type="SUPFAM" id="SSF52172">
    <property type="entry name" value="CheY-like"/>
    <property type="match status" value="1"/>
</dbReference>
<dbReference type="PROSITE" id="PS51755">
    <property type="entry name" value="OMPR_PHOB"/>
    <property type="match status" value="1"/>
</dbReference>
<organism evidence="4">
    <name type="scientific">human gut metagenome</name>
    <dbReference type="NCBI Taxonomy" id="408170"/>
    <lineage>
        <taxon>unclassified sequences</taxon>
        <taxon>metagenomes</taxon>
        <taxon>organismal metagenomes</taxon>
    </lineage>
</organism>
<dbReference type="SMART" id="SM00862">
    <property type="entry name" value="Trans_reg_C"/>
    <property type="match status" value="1"/>
</dbReference>
<accession>K1TBW9</accession>
<name>K1TBW9_9ZZZZ</name>
<proteinExistence type="predicted"/>
<dbReference type="CDD" id="cd00383">
    <property type="entry name" value="trans_reg_C"/>
    <property type="match status" value="1"/>
</dbReference>
<dbReference type="EMBL" id="AJWY01007441">
    <property type="protein sequence ID" value="EKC63985.1"/>
    <property type="molecule type" value="Genomic_DNA"/>
</dbReference>
<dbReference type="Gene3D" id="1.10.10.10">
    <property type="entry name" value="Winged helix-like DNA-binding domain superfamily/Winged helix DNA-binding domain"/>
    <property type="match status" value="1"/>
</dbReference>
<dbReference type="Pfam" id="PF00486">
    <property type="entry name" value="Trans_reg_C"/>
    <property type="match status" value="1"/>
</dbReference>
<dbReference type="InterPro" id="IPR001789">
    <property type="entry name" value="Sig_transdc_resp-reg_receiver"/>
</dbReference>
<dbReference type="InterPro" id="IPR039420">
    <property type="entry name" value="WalR-like"/>
</dbReference>
<dbReference type="PROSITE" id="PS50110">
    <property type="entry name" value="RESPONSE_REGULATORY"/>
    <property type="match status" value="1"/>
</dbReference>
<dbReference type="GO" id="GO:0000976">
    <property type="term" value="F:transcription cis-regulatory region binding"/>
    <property type="evidence" value="ECO:0007669"/>
    <property type="project" value="TreeGrafter"/>
</dbReference>
<dbReference type="GO" id="GO:0005829">
    <property type="term" value="C:cytosol"/>
    <property type="evidence" value="ECO:0007669"/>
    <property type="project" value="TreeGrafter"/>
</dbReference>
<keyword evidence="1" id="KW-0238">DNA-binding</keyword>
<dbReference type="PANTHER" id="PTHR48111:SF43">
    <property type="entry name" value="STAGE 0 SPORULATION PROTEIN A HOMOLOG"/>
    <property type="match status" value="1"/>
</dbReference>
<dbReference type="InterPro" id="IPR036388">
    <property type="entry name" value="WH-like_DNA-bd_sf"/>
</dbReference>
<protein>
    <submittedName>
        <fullName evidence="4">Two component transcriptional regulator, winged helix family</fullName>
    </submittedName>
</protein>
<comment type="caution">
    <text evidence="4">The sequence shown here is derived from an EMBL/GenBank/DDBJ whole genome shotgun (WGS) entry which is preliminary data.</text>
</comment>
<dbReference type="GO" id="GO:0000156">
    <property type="term" value="F:phosphorelay response regulator activity"/>
    <property type="evidence" value="ECO:0007669"/>
    <property type="project" value="TreeGrafter"/>
</dbReference>
<evidence type="ECO:0000259" key="3">
    <source>
        <dbReference type="PROSITE" id="PS51755"/>
    </source>
</evidence>
<feature type="domain" description="Response regulatory" evidence="2">
    <location>
        <begin position="1"/>
        <end position="70"/>
    </location>
</feature>